<dbReference type="GO" id="GO:0016747">
    <property type="term" value="F:acyltransferase activity, transferring groups other than amino-acyl groups"/>
    <property type="evidence" value="ECO:0007669"/>
    <property type="project" value="InterPro"/>
</dbReference>
<protein>
    <submittedName>
        <fullName evidence="2">GNAT family N-acetyltransferase</fullName>
    </submittedName>
</protein>
<dbReference type="Gene3D" id="3.40.630.30">
    <property type="match status" value="1"/>
</dbReference>
<keyword evidence="3" id="KW-1185">Reference proteome</keyword>
<evidence type="ECO:0000259" key="1">
    <source>
        <dbReference type="PROSITE" id="PS51186"/>
    </source>
</evidence>
<dbReference type="PANTHER" id="PTHR43233:SF1">
    <property type="entry name" value="FAMILY N-ACETYLTRANSFERASE, PUTATIVE (AFU_ORTHOLOGUE AFUA_6G03350)-RELATED"/>
    <property type="match status" value="1"/>
</dbReference>
<dbReference type="InterPro" id="IPR000182">
    <property type="entry name" value="GNAT_dom"/>
</dbReference>
<feature type="domain" description="N-acetyltransferase" evidence="1">
    <location>
        <begin position="1"/>
        <end position="150"/>
    </location>
</feature>
<dbReference type="CDD" id="cd04301">
    <property type="entry name" value="NAT_SF"/>
    <property type="match status" value="1"/>
</dbReference>
<comment type="caution">
    <text evidence="2">The sequence shown here is derived from an EMBL/GenBank/DDBJ whole genome shotgun (WGS) entry which is preliminary data.</text>
</comment>
<dbReference type="InterPro" id="IPR016181">
    <property type="entry name" value="Acyl_CoA_acyltransferase"/>
</dbReference>
<keyword evidence="2" id="KW-0808">Transferase</keyword>
<dbReference type="EMBL" id="QFFJ01000001">
    <property type="protein sequence ID" value="RBL92092.1"/>
    <property type="molecule type" value="Genomic_DNA"/>
</dbReference>
<name>A0A365Y0F3_9BACT</name>
<reference evidence="2 3" key="1">
    <citation type="submission" date="2018-05" db="EMBL/GenBank/DDBJ databases">
        <title>Chitinophaga sp. K3CV102501T nov., isolated from isolated from a monsoon evergreen broad-leaved forest soil.</title>
        <authorList>
            <person name="Lv Y."/>
        </authorList>
    </citation>
    <scope>NUCLEOTIDE SEQUENCE [LARGE SCALE GENOMIC DNA]</scope>
    <source>
        <strain evidence="2 3">GDMCC 1.1325</strain>
    </source>
</reference>
<dbReference type="SUPFAM" id="SSF55729">
    <property type="entry name" value="Acyl-CoA N-acyltransferases (Nat)"/>
    <property type="match status" value="1"/>
</dbReference>
<accession>A0A365Y0F3</accession>
<organism evidence="2 3">
    <name type="scientific">Chitinophaga flava</name>
    <dbReference type="NCBI Taxonomy" id="2259036"/>
    <lineage>
        <taxon>Bacteria</taxon>
        <taxon>Pseudomonadati</taxon>
        <taxon>Bacteroidota</taxon>
        <taxon>Chitinophagia</taxon>
        <taxon>Chitinophagales</taxon>
        <taxon>Chitinophagaceae</taxon>
        <taxon>Chitinophaga</taxon>
    </lineage>
</organism>
<dbReference type="Pfam" id="PF13508">
    <property type="entry name" value="Acetyltransf_7"/>
    <property type="match status" value="1"/>
</dbReference>
<dbReference type="InterPro" id="IPR053144">
    <property type="entry name" value="Acetyltransferase_Butenolide"/>
</dbReference>
<sequence length="150" mass="17026">MTTAIFTTTEGEYTVSTDKSRLDIGVIHGFLANESYWAKDIPVSVVEKTLAGSLCFGVYHQDRQIGFARLITDYAAFAYLADVFIIQEYRGKGLSKLLMRAMLAHPELQTLRRWLLVTTDAHALYSQFGFTPIPNPEKFMQLHNPNVYTK</sequence>
<gene>
    <name evidence="2" type="ORF">DF182_05725</name>
</gene>
<dbReference type="PROSITE" id="PS51186">
    <property type="entry name" value="GNAT"/>
    <property type="match status" value="1"/>
</dbReference>
<proteinExistence type="predicted"/>
<dbReference type="AlphaFoldDB" id="A0A365Y0F3"/>
<dbReference type="OrthoDB" id="3216107at2"/>
<evidence type="ECO:0000313" key="3">
    <source>
        <dbReference type="Proteomes" id="UP000253410"/>
    </source>
</evidence>
<dbReference type="RefSeq" id="WP_113614692.1">
    <property type="nucleotide sequence ID" value="NZ_QFFJ01000001.1"/>
</dbReference>
<dbReference type="Proteomes" id="UP000253410">
    <property type="component" value="Unassembled WGS sequence"/>
</dbReference>
<dbReference type="PANTHER" id="PTHR43233">
    <property type="entry name" value="FAMILY N-ACETYLTRANSFERASE, PUTATIVE (AFU_ORTHOLOGUE AFUA_6G03350)-RELATED"/>
    <property type="match status" value="1"/>
</dbReference>
<evidence type="ECO:0000313" key="2">
    <source>
        <dbReference type="EMBL" id="RBL92092.1"/>
    </source>
</evidence>